<dbReference type="EMBL" id="CADEAL010004026">
    <property type="protein sequence ID" value="CAB1449770.1"/>
    <property type="molecule type" value="Genomic_DNA"/>
</dbReference>
<organism evidence="10 11">
    <name type="scientific">Pleuronectes platessa</name>
    <name type="common">European plaice</name>
    <dbReference type="NCBI Taxonomy" id="8262"/>
    <lineage>
        <taxon>Eukaryota</taxon>
        <taxon>Metazoa</taxon>
        <taxon>Chordata</taxon>
        <taxon>Craniata</taxon>
        <taxon>Vertebrata</taxon>
        <taxon>Euteleostomi</taxon>
        <taxon>Actinopterygii</taxon>
        <taxon>Neopterygii</taxon>
        <taxon>Teleostei</taxon>
        <taxon>Neoteleostei</taxon>
        <taxon>Acanthomorphata</taxon>
        <taxon>Carangaria</taxon>
        <taxon>Pleuronectiformes</taxon>
        <taxon>Pleuronectoidei</taxon>
        <taxon>Pleuronectidae</taxon>
        <taxon>Pleuronectes</taxon>
    </lineage>
</organism>
<evidence type="ECO:0000256" key="4">
    <source>
        <dbReference type="ARBA" id="ARBA00022840"/>
    </source>
</evidence>
<sequence>MSGIPLPLGLRVQRSGVARRAGMKRHALNTREASTSPCPLPVFASEPPEETPSAAGQLGGDELRGSAMFPDALEAAGRVEGLSLSSPQPPPELEEEEAVASVARGPKRQGRYRQSLQLLKPFRITHKHQHPVDNAGFFSFMTLHWLTPLALKAYRASSLSIDDVWGLSCHEASEVNCQRLEYLWHDELKRRGREGASLTRVFWRFCQTRMLVAIFSLLITMVAGFVGPALLVRALLEYSQSFQSNFPYGLSLVAGIFLMELIRSWLQALMWAVNYRTAARLRGAALTFAFHKILRLRSTKDVGPGELINICTADGHRLYEAVSVGCLLAGGPIVGILGLSYTAFFLGPTALVGSAIFIFFYPAMMLASKLTAYFRKKCVTVTDRRVRLMNEILCCIKFIKMYCWEDAFAQNVHKVPNLRTRKGILDRALEGSPRVPHEWATHPSLPIVEGRGAFTLSGRPTSFALYSPNMTHLHSTPHRKAFHTHPACDENSDTPAH</sequence>
<dbReference type="Proteomes" id="UP001153269">
    <property type="component" value="Unassembled WGS sequence"/>
</dbReference>
<feature type="region of interest" description="Disordered" evidence="7">
    <location>
        <begin position="17"/>
        <end position="65"/>
    </location>
</feature>
<dbReference type="CDD" id="cd18592">
    <property type="entry name" value="ABC_6TM_MRP5_8_9_D1"/>
    <property type="match status" value="1"/>
</dbReference>
<keyword evidence="4" id="KW-0067">ATP-binding</keyword>
<feature type="region of interest" description="Disordered" evidence="7">
    <location>
        <begin position="476"/>
        <end position="497"/>
    </location>
</feature>
<dbReference type="Gene3D" id="1.20.1560.10">
    <property type="entry name" value="ABC transporter type 1, transmembrane domain"/>
    <property type="match status" value="1"/>
</dbReference>
<evidence type="ECO:0000256" key="1">
    <source>
        <dbReference type="ARBA" id="ARBA00022448"/>
    </source>
</evidence>
<protein>
    <recommendedName>
        <fullName evidence="9">ABC transmembrane type-1 domain-containing protein</fullName>
    </recommendedName>
</protein>
<evidence type="ECO:0000259" key="9">
    <source>
        <dbReference type="PROSITE" id="PS50929"/>
    </source>
</evidence>
<dbReference type="GO" id="GO:0005524">
    <property type="term" value="F:ATP binding"/>
    <property type="evidence" value="ECO:0007669"/>
    <property type="project" value="UniProtKB-KW"/>
</dbReference>
<dbReference type="InterPro" id="IPR036640">
    <property type="entry name" value="ABC1_TM_sf"/>
</dbReference>
<reference evidence="10" key="1">
    <citation type="submission" date="2020-03" db="EMBL/GenBank/DDBJ databases">
        <authorList>
            <person name="Weist P."/>
        </authorList>
    </citation>
    <scope>NUCLEOTIDE SEQUENCE</scope>
</reference>
<name>A0A9N7VK84_PLEPL</name>
<keyword evidence="2 8" id="KW-0812">Transmembrane</keyword>
<evidence type="ECO:0000256" key="6">
    <source>
        <dbReference type="ARBA" id="ARBA00023136"/>
    </source>
</evidence>
<feature type="transmembrane region" description="Helical" evidence="8">
    <location>
        <begin position="248"/>
        <end position="266"/>
    </location>
</feature>
<dbReference type="PROSITE" id="PS50929">
    <property type="entry name" value="ABC_TM1F"/>
    <property type="match status" value="1"/>
</dbReference>
<evidence type="ECO:0000256" key="7">
    <source>
        <dbReference type="SAM" id="MobiDB-lite"/>
    </source>
</evidence>
<dbReference type="AlphaFoldDB" id="A0A9N7VK84"/>
<keyword evidence="5 8" id="KW-1133">Transmembrane helix</keyword>
<evidence type="ECO:0000313" key="11">
    <source>
        <dbReference type="Proteomes" id="UP001153269"/>
    </source>
</evidence>
<feature type="transmembrane region" description="Helical" evidence="8">
    <location>
        <begin position="345"/>
        <end position="367"/>
    </location>
</feature>
<dbReference type="PANTHER" id="PTHR24223">
    <property type="entry name" value="ATP-BINDING CASSETTE SUB-FAMILY C"/>
    <property type="match status" value="1"/>
</dbReference>
<proteinExistence type="predicted"/>
<keyword evidence="6 8" id="KW-0472">Membrane</keyword>
<dbReference type="PANTHER" id="PTHR24223:SF355">
    <property type="entry name" value="MULTIDRUG RESISTANCE-ASSOCIATED PROTEIN 5"/>
    <property type="match status" value="1"/>
</dbReference>
<evidence type="ECO:0000256" key="5">
    <source>
        <dbReference type="ARBA" id="ARBA00022989"/>
    </source>
</evidence>
<keyword evidence="11" id="KW-1185">Reference proteome</keyword>
<keyword evidence="1" id="KW-0813">Transport</keyword>
<dbReference type="SUPFAM" id="SSF90123">
    <property type="entry name" value="ABC transporter transmembrane region"/>
    <property type="match status" value="1"/>
</dbReference>
<evidence type="ECO:0000256" key="8">
    <source>
        <dbReference type="SAM" id="Phobius"/>
    </source>
</evidence>
<dbReference type="InterPro" id="IPR011527">
    <property type="entry name" value="ABC1_TM_dom"/>
</dbReference>
<comment type="caution">
    <text evidence="10">The sequence shown here is derived from an EMBL/GenBank/DDBJ whole genome shotgun (WGS) entry which is preliminary data.</text>
</comment>
<feature type="domain" description="ABC transmembrane type-1" evidence="9">
    <location>
        <begin position="211"/>
        <end position="414"/>
    </location>
</feature>
<dbReference type="Pfam" id="PF00664">
    <property type="entry name" value="ABC_membrane"/>
    <property type="match status" value="1"/>
</dbReference>
<feature type="transmembrane region" description="Helical" evidence="8">
    <location>
        <begin position="318"/>
        <end position="339"/>
    </location>
</feature>
<dbReference type="GO" id="GO:0016020">
    <property type="term" value="C:membrane"/>
    <property type="evidence" value="ECO:0007669"/>
    <property type="project" value="InterPro"/>
</dbReference>
<dbReference type="FunFam" id="1.20.1560.10:FF:000012">
    <property type="entry name" value="ATP binding cassette subfamily C member 5"/>
    <property type="match status" value="1"/>
</dbReference>
<keyword evidence="3" id="KW-0547">Nucleotide-binding</keyword>
<gene>
    <name evidence="10" type="ORF">PLEPLA_LOCUS37456</name>
</gene>
<dbReference type="GO" id="GO:0140359">
    <property type="term" value="F:ABC-type transporter activity"/>
    <property type="evidence" value="ECO:0007669"/>
    <property type="project" value="InterPro"/>
</dbReference>
<evidence type="ECO:0000256" key="2">
    <source>
        <dbReference type="ARBA" id="ARBA00022692"/>
    </source>
</evidence>
<feature type="transmembrane region" description="Helical" evidence="8">
    <location>
        <begin position="210"/>
        <end position="236"/>
    </location>
</feature>
<dbReference type="InterPro" id="IPR050173">
    <property type="entry name" value="ABC_transporter_C-like"/>
</dbReference>
<accession>A0A9N7VK84</accession>
<evidence type="ECO:0000256" key="3">
    <source>
        <dbReference type="ARBA" id="ARBA00022741"/>
    </source>
</evidence>
<evidence type="ECO:0000313" key="10">
    <source>
        <dbReference type="EMBL" id="CAB1449770.1"/>
    </source>
</evidence>